<gene>
    <name evidence="3" type="ORF">OESDEN_11034</name>
</gene>
<dbReference type="PROSITE" id="PS50068">
    <property type="entry name" value="LDLRA_2"/>
    <property type="match status" value="2"/>
</dbReference>
<accession>A0A0B1T191</accession>
<keyword evidence="3" id="KW-0675">Receptor</keyword>
<keyword evidence="3" id="KW-0449">Lipoprotein</keyword>
<dbReference type="InterPro" id="IPR051221">
    <property type="entry name" value="LDLR-related"/>
</dbReference>
<dbReference type="InterPro" id="IPR002172">
    <property type="entry name" value="LDrepeatLR_classA_rpt"/>
</dbReference>
<dbReference type="Pfam" id="PF00057">
    <property type="entry name" value="Ldl_recept_a"/>
    <property type="match status" value="2"/>
</dbReference>
<dbReference type="GO" id="GO:0043235">
    <property type="term" value="C:receptor complex"/>
    <property type="evidence" value="ECO:0007669"/>
    <property type="project" value="TreeGrafter"/>
</dbReference>
<dbReference type="Gene3D" id="4.10.400.10">
    <property type="entry name" value="Low-density Lipoprotein Receptor"/>
    <property type="match status" value="2"/>
</dbReference>
<reference evidence="3 4" key="1">
    <citation type="submission" date="2014-03" db="EMBL/GenBank/DDBJ databases">
        <title>Draft genome of the hookworm Oesophagostomum dentatum.</title>
        <authorList>
            <person name="Mitreva M."/>
        </authorList>
    </citation>
    <scope>NUCLEOTIDE SEQUENCE [LARGE SCALE GENOMIC DNA]</scope>
    <source>
        <strain evidence="3 4">OD-Hann</strain>
    </source>
</reference>
<comment type="caution">
    <text evidence="2">Lacks conserved residue(s) required for the propagation of feature annotation.</text>
</comment>
<proteinExistence type="predicted"/>
<evidence type="ECO:0000313" key="3">
    <source>
        <dbReference type="EMBL" id="KHJ89150.1"/>
    </source>
</evidence>
<dbReference type="Proteomes" id="UP000053660">
    <property type="component" value="Unassembled WGS sequence"/>
</dbReference>
<evidence type="ECO:0000313" key="4">
    <source>
        <dbReference type="Proteomes" id="UP000053660"/>
    </source>
</evidence>
<dbReference type="PANTHER" id="PTHR22722">
    <property type="entry name" value="LOW-DENSITY LIPOPROTEIN RECEPTOR-RELATED PROTEIN 2-RELATED"/>
    <property type="match status" value="1"/>
</dbReference>
<dbReference type="EMBL" id="KN554646">
    <property type="protein sequence ID" value="KHJ89150.1"/>
    <property type="molecule type" value="Genomic_DNA"/>
</dbReference>
<organism evidence="3 4">
    <name type="scientific">Oesophagostomum dentatum</name>
    <name type="common">Nodular worm</name>
    <dbReference type="NCBI Taxonomy" id="61180"/>
    <lineage>
        <taxon>Eukaryota</taxon>
        <taxon>Metazoa</taxon>
        <taxon>Ecdysozoa</taxon>
        <taxon>Nematoda</taxon>
        <taxon>Chromadorea</taxon>
        <taxon>Rhabditida</taxon>
        <taxon>Rhabditina</taxon>
        <taxon>Rhabditomorpha</taxon>
        <taxon>Strongyloidea</taxon>
        <taxon>Strongylidae</taxon>
        <taxon>Oesophagostomum</taxon>
    </lineage>
</organism>
<dbReference type="CDD" id="cd00112">
    <property type="entry name" value="LDLa"/>
    <property type="match status" value="2"/>
</dbReference>
<dbReference type="OrthoDB" id="6514358at2759"/>
<sequence>MGVLRNCRPGCPVKCGWCGVGRVPCDTRPRGVPCGRCVRIEDATKKCRDQKWKELCNVEGTIKCATTQNCVLPQWILDGKDDCGDGSDEEPCRLVECVTSSTADPETTPAETTTTVVATTKPRLRTTTTTVTTTTTTTKVLTLPSEIGESCEFGQFRCLSGECIDGAKVLNGVKDCFDNSDESEPLCQVFFFATASTFLGNQCLSFPKNERN</sequence>
<name>A0A0B1T191_OESDE</name>
<keyword evidence="4" id="KW-1185">Reference proteome</keyword>
<dbReference type="SMART" id="SM00192">
    <property type="entry name" value="LDLa"/>
    <property type="match status" value="2"/>
</dbReference>
<dbReference type="GO" id="GO:0005886">
    <property type="term" value="C:plasma membrane"/>
    <property type="evidence" value="ECO:0007669"/>
    <property type="project" value="TreeGrafter"/>
</dbReference>
<feature type="disulfide bond" evidence="2">
    <location>
        <begin position="151"/>
        <end position="163"/>
    </location>
</feature>
<dbReference type="SUPFAM" id="SSF57424">
    <property type="entry name" value="LDL receptor-like module"/>
    <property type="match status" value="2"/>
</dbReference>
<dbReference type="InterPro" id="IPR036055">
    <property type="entry name" value="LDL_receptor-like_sf"/>
</dbReference>
<dbReference type="PRINTS" id="PR00261">
    <property type="entry name" value="LDLRECEPTOR"/>
</dbReference>
<keyword evidence="1 2" id="KW-1015">Disulfide bond</keyword>
<protein>
    <submittedName>
        <fullName evidence="3">Low-density lipoprotein receptor domain class A</fullName>
    </submittedName>
</protein>
<feature type="disulfide bond" evidence="2">
    <location>
        <begin position="158"/>
        <end position="176"/>
    </location>
</feature>
<dbReference type="AlphaFoldDB" id="A0A0B1T191"/>
<evidence type="ECO:0000256" key="1">
    <source>
        <dbReference type="ARBA" id="ARBA00023157"/>
    </source>
</evidence>
<evidence type="ECO:0000256" key="2">
    <source>
        <dbReference type="PROSITE-ProRule" id="PRU00124"/>
    </source>
</evidence>